<sequence>MATYKTKAVSLKTIPFAEADKMVTLFTRDHGKIRAIAKGACRVPSSLGGRVEPFTYGDYFVAKGRNLDIISQCQIIESFQRVREQESTLPAGMYMLRLVNSGTSEGQHYPELFDLLVESLLRLKNGELPKTVALDFEKKFVVLEGIYHEKIHPRDSLSEHIGSDIRSW</sequence>
<evidence type="ECO:0000313" key="8">
    <source>
        <dbReference type="EMBL" id="OGC06629.1"/>
    </source>
</evidence>
<dbReference type="GO" id="GO:0043590">
    <property type="term" value="C:bacterial nucleoid"/>
    <property type="evidence" value="ECO:0007669"/>
    <property type="project" value="TreeGrafter"/>
</dbReference>
<accession>A0A1F4REL7</accession>
<dbReference type="Gene3D" id="1.20.1440.120">
    <property type="entry name" value="Recombination protein O, C-terminal domain"/>
    <property type="match status" value="1"/>
</dbReference>
<proteinExistence type="inferred from homology"/>
<evidence type="ECO:0000256" key="2">
    <source>
        <dbReference type="ARBA" id="ARBA00021310"/>
    </source>
</evidence>
<dbReference type="PANTHER" id="PTHR33991:SF1">
    <property type="entry name" value="DNA REPAIR PROTEIN RECO"/>
    <property type="match status" value="1"/>
</dbReference>
<dbReference type="SUPFAM" id="SSF50249">
    <property type="entry name" value="Nucleic acid-binding proteins"/>
    <property type="match status" value="1"/>
</dbReference>
<evidence type="ECO:0000256" key="5">
    <source>
        <dbReference type="ARBA" id="ARBA00023204"/>
    </source>
</evidence>
<reference evidence="8 9" key="1">
    <citation type="journal article" date="2016" name="Nat. Commun.">
        <title>Thousands of microbial genomes shed light on interconnected biogeochemical processes in an aquifer system.</title>
        <authorList>
            <person name="Anantharaman K."/>
            <person name="Brown C.T."/>
            <person name="Hug L.A."/>
            <person name="Sharon I."/>
            <person name="Castelle C.J."/>
            <person name="Probst A.J."/>
            <person name="Thomas B.C."/>
            <person name="Singh A."/>
            <person name="Wilkins M.J."/>
            <person name="Karaoz U."/>
            <person name="Brodie E.L."/>
            <person name="Williams K.H."/>
            <person name="Hubbard S.S."/>
            <person name="Banfield J.F."/>
        </authorList>
    </citation>
    <scope>NUCLEOTIDE SEQUENCE [LARGE SCALE GENOMIC DNA]</scope>
</reference>
<gene>
    <name evidence="8" type="ORF">A3H38_05525</name>
</gene>
<dbReference type="Gene3D" id="2.40.50.140">
    <property type="entry name" value="Nucleic acid-binding proteins"/>
    <property type="match status" value="1"/>
</dbReference>
<dbReference type="NCBIfam" id="TIGR00613">
    <property type="entry name" value="reco"/>
    <property type="match status" value="1"/>
</dbReference>
<dbReference type="Pfam" id="PF02565">
    <property type="entry name" value="RecO_C"/>
    <property type="match status" value="1"/>
</dbReference>
<dbReference type="AlphaFoldDB" id="A0A1F4REL7"/>
<evidence type="ECO:0000259" key="7">
    <source>
        <dbReference type="Pfam" id="PF11967"/>
    </source>
</evidence>
<dbReference type="GO" id="GO:0006302">
    <property type="term" value="P:double-strand break repair"/>
    <property type="evidence" value="ECO:0007669"/>
    <property type="project" value="TreeGrafter"/>
</dbReference>
<evidence type="ECO:0000256" key="3">
    <source>
        <dbReference type="ARBA" id="ARBA00022763"/>
    </source>
</evidence>
<dbReference type="SUPFAM" id="SSF57863">
    <property type="entry name" value="ArfGap/RecO-like zinc finger"/>
    <property type="match status" value="1"/>
</dbReference>
<dbReference type="InterPro" id="IPR037278">
    <property type="entry name" value="ARFGAP/RecO"/>
</dbReference>
<dbReference type="InterPro" id="IPR003717">
    <property type="entry name" value="RecO"/>
</dbReference>
<dbReference type="PANTHER" id="PTHR33991">
    <property type="entry name" value="DNA REPAIR PROTEIN RECO"/>
    <property type="match status" value="1"/>
</dbReference>
<dbReference type="InterPro" id="IPR012340">
    <property type="entry name" value="NA-bd_OB-fold"/>
</dbReference>
<dbReference type="EMBL" id="METP01000016">
    <property type="protein sequence ID" value="OGC06629.1"/>
    <property type="molecule type" value="Genomic_DNA"/>
</dbReference>
<evidence type="ECO:0000313" key="9">
    <source>
        <dbReference type="Proteomes" id="UP000176938"/>
    </source>
</evidence>
<dbReference type="Pfam" id="PF11967">
    <property type="entry name" value="RecO_N"/>
    <property type="match status" value="1"/>
</dbReference>
<feature type="domain" description="DNA replication/recombination mediator RecO N-terminal" evidence="7">
    <location>
        <begin position="1"/>
        <end position="79"/>
    </location>
</feature>
<keyword evidence="3" id="KW-0227">DNA damage</keyword>
<protein>
    <recommendedName>
        <fullName evidence="2">DNA repair protein RecO</fullName>
    </recommendedName>
    <alternativeName>
        <fullName evidence="6">Recombination protein O</fullName>
    </alternativeName>
</protein>
<dbReference type="Proteomes" id="UP000176938">
    <property type="component" value="Unassembled WGS sequence"/>
</dbReference>
<evidence type="ECO:0000256" key="1">
    <source>
        <dbReference type="ARBA" id="ARBA00007452"/>
    </source>
</evidence>
<dbReference type="InterPro" id="IPR042242">
    <property type="entry name" value="RecO_C"/>
</dbReference>
<evidence type="ECO:0000256" key="6">
    <source>
        <dbReference type="ARBA" id="ARBA00033409"/>
    </source>
</evidence>
<dbReference type="GO" id="GO:0006310">
    <property type="term" value="P:DNA recombination"/>
    <property type="evidence" value="ECO:0007669"/>
    <property type="project" value="UniProtKB-KW"/>
</dbReference>
<evidence type="ECO:0000256" key="4">
    <source>
        <dbReference type="ARBA" id="ARBA00023172"/>
    </source>
</evidence>
<keyword evidence="4" id="KW-0233">DNA recombination</keyword>
<keyword evidence="5" id="KW-0234">DNA repair</keyword>
<organism evidence="8 9">
    <name type="scientific">candidate division WOR-1 bacterium RIFCSPLOWO2_02_FULL_46_20</name>
    <dbReference type="NCBI Taxonomy" id="1802567"/>
    <lineage>
        <taxon>Bacteria</taxon>
        <taxon>Bacillati</taxon>
        <taxon>Saganbacteria</taxon>
    </lineage>
</organism>
<comment type="caution">
    <text evidence="8">The sequence shown here is derived from an EMBL/GenBank/DDBJ whole genome shotgun (WGS) entry which is preliminary data.</text>
</comment>
<dbReference type="InterPro" id="IPR022572">
    <property type="entry name" value="DNA_rep/recomb_RecO_N"/>
</dbReference>
<name>A0A1F4REL7_UNCSA</name>
<comment type="similarity">
    <text evidence="1">Belongs to the RecO family.</text>
</comment>